<organism evidence="1 2">
    <name type="scientific">Boeremia exigua</name>
    <dbReference type="NCBI Taxonomy" id="749465"/>
    <lineage>
        <taxon>Eukaryota</taxon>
        <taxon>Fungi</taxon>
        <taxon>Dikarya</taxon>
        <taxon>Ascomycota</taxon>
        <taxon>Pezizomycotina</taxon>
        <taxon>Dothideomycetes</taxon>
        <taxon>Pleosporomycetidae</taxon>
        <taxon>Pleosporales</taxon>
        <taxon>Pleosporineae</taxon>
        <taxon>Didymellaceae</taxon>
        <taxon>Boeremia</taxon>
    </lineage>
</organism>
<evidence type="ECO:0000313" key="1">
    <source>
        <dbReference type="EMBL" id="KAJ8112187.1"/>
    </source>
</evidence>
<sequence length="155" mass="16607">MKLLLFVLAMSTSSIASPVSDAAGLDVRQSCAAFTGADLCPAGVTDCTWCSVFGNVVCTGPGRPGRCCTEGSWCAERKGYRPDTMICIGNLGGIVGSFIYQEKESPKYPTGFGTSLSFAAAGMSGEKTEDEWRAIYSEAQLEKMGDRSRLFKYHL</sequence>
<gene>
    <name evidence="1" type="ORF">OPT61_g5390</name>
</gene>
<dbReference type="EMBL" id="JAPHNI010000344">
    <property type="protein sequence ID" value="KAJ8112187.1"/>
    <property type="molecule type" value="Genomic_DNA"/>
</dbReference>
<protein>
    <submittedName>
        <fullName evidence="1">Uncharacterized protein</fullName>
    </submittedName>
</protein>
<name>A0ACC2IAK9_9PLEO</name>
<dbReference type="Proteomes" id="UP001153331">
    <property type="component" value="Unassembled WGS sequence"/>
</dbReference>
<comment type="caution">
    <text evidence="1">The sequence shown here is derived from an EMBL/GenBank/DDBJ whole genome shotgun (WGS) entry which is preliminary data.</text>
</comment>
<proteinExistence type="predicted"/>
<accession>A0ACC2IAK9</accession>
<keyword evidence="2" id="KW-1185">Reference proteome</keyword>
<reference evidence="1" key="1">
    <citation type="submission" date="2022-11" db="EMBL/GenBank/DDBJ databases">
        <title>Genome Sequence of Boeremia exigua.</title>
        <authorList>
            <person name="Buettner E."/>
        </authorList>
    </citation>
    <scope>NUCLEOTIDE SEQUENCE</scope>
    <source>
        <strain evidence="1">CU02</strain>
    </source>
</reference>
<evidence type="ECO:0000313" key="2">
    <source>
        <dbReference type="Proteomes" id="UP001153331"/>
    </source>
</evidence>